<protein>
    <recommendedName>
        <fullName evidence="4">AAA ATPase-like protein</fullName>
    </recommendedName>
</protein>
<dbReference type="InterPro" id="IPR027417">
    <property type="entry name" value="P-loop_NTPase"/>
</dbReference>
<comment type="caution">
    <text evidence="2">The sequence shown here is derived from an EMBL/GenBank/DDBJ whole genome shotgun (WGS) entry which is preliminary data.</text>
</comment>
<organism evidence="2 3">
    <name type="scientific">Saccharothrix carnea</name>
    <dbReference type="NCBI Taxonomy" id="1280637"/>
    <lineage>
        <taxon>Bacteria</taxon>
        <taxon>Bacillati</taxon>
        <taxon>Actinomycetota</taxon>
        <taxon>Actinomycetes</taxon>
        <taxon>Pseudonocardiales</taxon>
        <taxon>Pseudonocardiaceae</taxon>
        <taxon>Saccharothrix</taxon>
    </lineage>
</organism>
<dbReference type="RefSeq" id="WP_181320175.1">
    <property type="nucleotide sequence ID" value="NZ_PYAX01000004.1"/>
</dbReference>
<dbReference type="EMBL" id="PYAX01000004">
    <property type="protein sequence ID" value="PSL56065.1"/>
    <property type="molecule type" value="Genomic_DNA"/>
</dbReference>
<evidence type="ECO:0000313" key="2">
    <source>
        <dbReference type="EMBL" id="PSL56065.1"/>
    </source>
</evidence>
<feature type="region of interest" description="Disordered" evidence="1">
    <location>
        <begin position="46"/>
        <end position="75"/>
    </location>
</feature>
<dbReference type="SUPFAM" id="SSF52540">
    <property type="entry name" value="P-loop containing nucleoside triphosphate hydrolases"/>
    <property type="match status" value="1"/>
</dbReference>
<evidence type="ECO:0000313" key="3">
    <source>
        <dbReference type="Proteomes" id="UP000241118"/>
    </source>
</evidence>
<sequence length="75" mass="7712">MPGADFGTGPVSVVPPTFRLDGTLHGRAELIRELVRAARAQRGTHVVMHGLGGSGKTTAAARAGWRSGRPAPATP</sequence>
<dbReference type="Proteomes" id="UP000241118">
    <property type="component" value="Unassembled WGS sequence"/>
</dbReference>
<keyword evidence="3" id="KW-1185">Reference proteome</keyword>
<dbReference type="AlphaFoldDB" id="A0A2P8IC76"/>
<proteinExistence type="predicted"/>
<gene>
    <name evidence="2" type="ORF">B0I31_104356</name>
</gene>
<accession>A0A2P8IC76</accession>
<name>A0A2P8IC76_SACCR</name>
<reference evidence="2 3" key="1">
    <citation type="submission" date="2018-03" db="EMBL/GenBank/DDBJ databases">
        <title>Genomic Encyclopedia of Type Strains, Phase III (KMG-III): the genomes of soil and plant-associated and newly described type strains.</title>
        <authorList>
            <person name="Whitman W."/>
        </authorList>
    </citation>
    <scope>NUCLEOTIDE SEQUENCE [LARGE SCALE GENOMIC DNA]</scope>
    <source>
        <strain evidence="2 3">CGMCC 4.7097</strain>
    </source>
</reference>
<evidence type="ECO:0000256" key="1">
    <source>
        <dbReference type="SAM" id="MobiDB-lite"/>
    </source>
</evidence>
<evidence type="ECO:0008006" key="4">
    <source>
        <dbReference type="Google" id="ProtNLM"/>
    </source>
</evidence>
<dbReference type="Gene3D" id="3.40.50.300">
    <property type="entry name" value="P-loop containing nucleotide triphosphate hydrolases"/>
    <property type="match status" value="1"/>
</dbReference>